<name>A0A421CX60_9EURO</name>
<sequence length="182" mass="19762">MTPTMRDRLMITAMASLAFTSVQACDIVPDVTHTFYGFPDNDPPGPAITYDCGRGLTADGIGTFDDPLTFASAPGEFTQCEVIFAPYLHKYIRFEDVCSQCTDEWNSAGIHHIDIWTGSNTTDGGQDQINCEMRLTPTGNLSIVRNPSMDLVVDATPLFVPGGNPSCNVDHVFPNESAANFC</sequence>
<accession>A0A421CX60</accession>
<dbReference type="Proteomes" id="UP000215289">
    <property type="component" value="Unassembled WGS sequence"/>
</dbReference>
<protein>
    <submittedName>
        <fullName evidence="2">Uncharacterized protein</fullName>
    </submittedName>
</protein>
<comment type="caution">
    <text evidence="2">The sequence shown here is derived from an EMBL/GenBank/DDBJ whole genome shotgun (WGS) entry which is preliminary data.</text>
</comment>
<feature type="signal peptide" evidence="1">
    <location>
        <begin position="1"/>
        <end position="24"/>
    </location>
</feature>
<keyword evidence="1" id="KW-0732">Signal</keyword>
<dbReference type="EMBL" id="NIDN02000209">
    <property type="protein sequence ID" value="RLL94380.1"/>
    <property type="molecule type" value="Genomic_DNA"/>
</dbReference>
<proteinExistence type="predicted"/>
<gene>
    <name evidence="2" type="ORF">CFD26_102820</name>
</gene>
<feature type="chain" id="PRO_5019298740" evidence="1">
    <location>
        <begin position="25"/>
        <end position="182"/>
    </location>
</feature>
<keyword evidence="3" id="KW-1185">Reference proteome</keyword>
<evidence type="ECO:0000313" key="2">
    <source>
        <dbReference type="EMBL" id="RLL94380.1"/>
    </source>
</evidence>
<evidence type="ECO:0000256" key="1">
    <source>
        <dbReference type="SAM" id="SignalP"/>
    </source>
</evidence>
<evidence type="ECO:0000313" key="3">
    <source>
        <dbReference type="Proteomes" id="UP000215289"/>
    </source>
</evidence>
<dbReference type="OrthoDB" id="5332384at2759"/>
<dbReference type="PROSITE" id="PS51257">
    <property type="entry name" value="PROKAR_LIPOPROTEIN"/>
    <property type="match status" value="1"/>
</dbReference>
<dbReference type="AlphaFoldDB" id="A0A421CX60"/>
<reference evidence="2 3" key="1">
    <citation type="submission" date="2018-08" db="EMBL/GenBank/DDBJ databases">
        <title>Draft genome sequences of two Aspergillus turcosus clinical strains isolated from bronchoalveolar lavage fluid: one azole-susceptible and the other azole-resistant.</title>
        <authorList>
            <person name="Parent-Michaud M."/>
            <person name="Dufresne P.J."/>
            <person name="Fournier E."/>
            <person name="Martineau C."/>
            <person name="Moreira S."/>
            <person name="Perkins V."/>
            <person name="De Repentigny L."/>
            <person name="Dufresne S.F."/>
        </authorList>
    </citation>
    <scope>NUCLEOTIDE SEQUENCE [LARGE SCALE GENOMIC DNA]</scope>
    <source>
        <strain evidence="2">HMR AF 1038</strain>
    </source>
</reference>
<organism evidence="2 3">
    <name type="scientific">Aspergillus turcosus</name>
    <dbReference type="NCBI Taxonomy" id="1245748"/>
    <lineage>
        <taxon>Eukaryota</taxon>
        <taxon>Fungi</taxon>
        <taxon>Dikarya</taxon>
        <taxon>Ascomycota</taxon>
        <taxon>Pezizomycotina</taxon>
        <taxon>Eurotiomycetes</taxon>
        <taxon>Eurotiomycetidae</taxon>
        <taxon>Eurotiales</taxon>
        <taxon>Aspergillaceae</taxon>
        <taxon>Aspergillus</taxon>
        <taxon>Aspergillus subgen. Fumigati</taxon>
    </lineage>
</organism>